<dbReference type="Gene3D" id="3.90.550.10">
    <property type="entry name" value="Spore Coat Polysaccharide Biosynthesis Protein SpsA, Chain A"/>
    <property type="match status" value="1"/>
</dbReference>
<dbReference type="CDD" id="cd02516">
    <property type="entry name" value="CDP-ME_synthetase"/>
    <property type="match status" value="1"/>
</dbReference>
<sequence>MSFTNSENVANRSAPGPRYIALIPAAGVGARMQSACPKQYLQLGQQSILAWTVQAFLQHPAIAQVVVVVSAADAYVDEALKPDARLQVLRCGGETRADSVRNGLEAIRAQVRRDDWVLVHDAARPGLNQALIDELIAVLKDHAVGGLLALPVVDTVKRVEGGQVETIPRDGLWLAQTPQMFRYELLCHALDACPDVTDESSAVEALGLAPLCVPGHPCNLKVTRPGDLALAALYLGVSADE</sequence>
<dbReference type="InterPro" id="IPR050088">
    <property type="entry name" value="IspD/TarI_cytidylyltransf_bact"/>
</dbReference>
<evidence type="ECO:0000256" key="4">
    <source>
        <dbReference type="ARBA" id="ARBA00022679"/>
    </source>
</evidence>
<dbReference type="EC" id="2.7.7.60" evidence="7"/>
<dbReference type="InterPro" id="IPR034683">
    <property type="entry name" value="IspD/TarI"/>
</dbReference>
<organism evidence="8 9">
    <name type="scientific">Undibacterium squillarum</name>
    <dbReference type="NCBI Taxonomy" id="1131567"/>
    <lineage>
        <taxon>Bacteria</taxon>
        <taxon>Pseudomonadati</taxon>
        <taxon>Pseudomonadota</taxon>
        <taxon>Betaproteobacteria</taxon>
        <taxon>Burkholderiales</taxon>
        <taxon>Oxalobacteraceae</taxon>
        <taxon>Undibacterium</taxon>
    </lineage>
</organism>
<dbReference type="Pfam" id="PF01128">
    <property type="entry name" value="IspD"/>
    <property type="match status" value="1"/>
</dbReference>
<dbReference type="InterPro" id="IPR018294">
    <property type="entry name" value="ISPD_synthase_CS"/>
</dbReference>
<comment type="similarity">
    <text evidence="3 7">Belongs to the IspD/TarI cytidylyltransferase family. IspD subfamily.</text>
</comment>
<feature type="site" description="Transition state stabilizer" evidence="7">
    <location>
        <position position="31"/>
    </location>
</feature>
<feature type="site" description="Positions MEP for the nucleophilic attack" evidence="7">
    <location>
        <position position="169"/>
    </location>
</feature>
<dbReference type="SUPFAM" id="SSF53448">
    <property type="entry name" value="Nucleotide-diphospho-sugar transferases"/>
    <property type="match status" value="1"/>
</dbReference>
<dbReference type="EMBL" id="BMYU01000001">
    <property type="protein sequence ID" value="GGX27858.1"/>
    <property type="molecule type" value="Genomic_DNA"/>
</dbReference>
<keyword evidence="4 7" id="KW-0808">Transferase</keyword>
<feature type="site" description="Positions MEP for the nucleophilic attack" evidence="7">
    <location>
        <position position="221"/>
    </location>
</feature>
<comment type="function">
    <text evidence="7">Catalyzes the formation of 4-diphosphocytidyl-2-C-methyl-D-erythritol from CTP and 2-C-methyl-D-erythritol 4-phosphate (MEP).</text>
</comment>
<dbReference type="PROSITE" id="PS01295">
    <property type="entry name" value="ISPD"/>
    <property type="match status" value="1"/>
</dbReference>
<dbReference type="InterPro" id="IPR001228">
    <property type="entry name" value="IspD"/>
</dbReference>
<dbReference type="RefSeq" id="WP_268249254.1">
    <property type="nucleotide sequence ID" value="NZ_BMYU01000001.1"/>
</dbReference>
<comment type="pathway">
    <text evidence="2 7">Isoprenoid biosynthesis; isopentenyl diphosphate biosynthesis via DXP pathway; isopentenyl diphosphate from 1-deoxy-D-xylulose 5-phosphate: step 2/6.</text>
</comment>
<comment type="caution">
    <text evidence="8">The sequence shown here is derived from an EMBL/GenBank/DDBJ whole genome shotgun (WGS) entry which is preliminary data.</text>
</comment>
<dbReference type="HAMAP" id="MF_00108">
    <property type="entry name" value="IspD"/>
    <property type="match status" value="1"/>
</dbReference>
<dbReference type="PANTHER" id="PTHR32125:SF4">
    <property type="entry name" value="2-C-METHYL-D-ERYTHRITOL 4-PHOSPHATE CYTIDYLYLTRANSFERASE, CHLOROPLASTIC"/>
    <property type="match status" value="1"/>
</dbReference>
<reference evidence="9" key="1">
    <citation type="journal article" date="2019" name="Int. J. Syst. Evol. Microbiol.">
        <title>The Global Catalogue of Microorganisms (GCM) 10K type strain sequencing project: providing services to taxonomists for standard genome sequencing and annotation.</title>
        <authorList>
            <consortium name="The Broad Institute Genomics Platform"/>
            <consortium name="The Broad Institute Genome Sequencing Center for Infectious Disease"/>
            <person name="Wu L."/>
            <person name="Ma J."/>
        </authorList>
    </citation>
    <scope>NUCLEOTIDE SEQUENCE [LARGE SCALE GENOMIC DNA]</scope>
    <source>
        <strain evidence="9">KCTC 23917</strain>
    </source>
</reference>
<evidence type="ECO:0000256" key="1">
    <source>
        <dbReference type="ARBA" id="ARBA00001282"/>
    </source>
</evidence>
<keyword evidence="5 7" id="KW-0548">Nucleotidyltransferase</keyword>
<dbReference type="GO" id="GO:0016779">
    <property type="term" value="F:nucleotidyltransferase activity"/>
    <property type="evidence" value="ECO:0007669"/>
    <property type="project" value="UniProtKB-KW"/>
</dbReference>
<proteinExistence type="inferred from homology"/>
<evidence type="ECO:0000313" key="9">
    <source>
        <dbReference type="Proteomes" id="UP000653343"/>
    </source>
</evidence>
<accession>A0ABQ2XQK7</accession>
<dbReference type="PANTHER" id="PTHR32125">
    <property type="entry name" value="2-C-METHYL-D-ERYTHRITOL 4-PHOSPHATE CYTIDYLYLTRANSFERASE, CHLOROPLASTIC"/>
    <property type="match status" value="1"/>
</dbReference>
<protein>
    <recommendedName>
        <fullName evidence="7">2-C-methyl-D-erythritol 4-phosphate cytidylyltransferase</fullName>
        <ecNumber evidence="7">2.7.7.60</ecNumber>
    </recommendedName>
    <alternativeName>
        <fullName evidence="7">4-diphosphocytidyl-2C-methyl-D-erythritol synthase</fullName>
    </alternativeName>
    <alternativeName>
        <fullName evidence="7">MEP cytidylyltransferase</fullName>
        <shortName evidence="7">MCT</shortName>
    </alternativeName>
</protein>
<dbReference type="InterPro" id="IPR029044">
    <property type="entry name" value="Nucleotide-diphossugar_trans"/>
</dbReference>
<evidence type="ECO:0000256" key="7">
    <source>
        <dbReference type="HAMAP-Rule" id="MF_00108"/>
    </source>
</evidence>
<dbReference type="Proteomes" id="UP000653343">
    <property type="component" value="Unassembled WGS sequence"/>
</dbReference>
<gene>
    <name evidence="7 8" type="primary">ispD</name>
    <name evidence="8" type="ORF">GCM10010946_00670</name>
</gene>
<evidence type="ECO:0000256" key="3">
    <source>
        <dbReference type="ARBA" id="ARBA00009789"/>
    </source>
</evidence>
<evidence type="ECO:0000256" key="5">
    <source>
        <dbReference type="ARBA" id="ARBA00022695"/>
    </source>
</evidence>
<evidence type="ECO:0000256" key="6">
    <source>
        <dbReference type="ARBA" id="ARBA00023229"/>
    </source>
</evidence>
<evidence type="ECO:0000256" key="2">
    <source>
        <dbReference type="ARBA" id="ARBA00004787"/>
    </source>
</evidence>
<comment type="catalytic activity">
    <reaction evidence="1 7">
        <text>2-C-methyl-D-erythritol 4-phosphate + CTP + H(+) = 4-CDP-2-C-methyl-D-erythritol + diphosphate</text>
        <dbReference type="Rhea" id="RHEA:13429"/>
        <dbReference type="ChEBI" id="CHEBI:15378"/>
        <dbReference type="ChEBI" id="CHEBI:33019"/>
        <dbReference type="ChEBI" id="CHEBI:37563"/>
        <dbReference type="ChEBI" id="CHEBI:57823"/>
        <dbReference type="ChEBI" id="CHEBI:58262"/>
        <dbReference type="EC" id="2.7.7.60"/>
    </reaction>
</comment>
<dbReference type="NCBIfam" id="TIGR00453">
    <property type="entry name" value="ispD"/>
    <property type="match status" value="1"/>
</dbReference>
<keyword evidence="6 7" id="KW-0414">Isoprene biosynthesis</keyword>
<evidence type="ECO:0000313" key="8">
    <source>
        <dbReference type="EMBL" id="GGX27858.1"/>
    </source>
</evidence>
<name>A0ABQ2XQK7_9BURK</name>
<feature type="site" description="Transition state stabilizer" evidence="7">
    <location>
        <position position="38"/>
    </location>
</feature>
<keyword evidence="9" id="KW-1185">Reference proteome</keyword>